<name>D5JEI6_9VIBR</name>
<proteinExistence type="predicted"/>
<sequence>MLIFQIWQLSKQKNLPIGRLFCIYRAKKIYFKTSKHHQQHPTCSIIDFGCFSVGQPLEFNVIPHGRF</sequence>
<evidence type="ECO:0000313" key="1">
    <source>
        <dbReference type="EMBL" id="ADE60764.1"/>
    </source>
</evidence>
<organism evidence="1">
    <name type="scientific">Vibrio sp. VP5(2010)</name>
    <dbReference type="NCBI Taxonomy" id="749334"/>
    <lineage>
        <taxon>Bacteria</taxon>
        <taxon>Pseudomonadati</taxon>
        <taxon>Pseudomonadota</taxon>
        <taxon>Gammaproteobacteria</taxon>
        <taxon>Vibrionales</taxon>
        <taxon>Vibrionaceae</taxon>
        <taxon>Vibrio</taxon>
    </lineage>
</organism>
<keyword evidence="1" id="KW-0614">Plasmid</keyword>
<geneLocation type="plasmid" evidence="1">
    <name>pV5-1</name>
</geneLocation>
<reference evidence="1" key="1">
    <citation type="journal article" date="2010" name="J. Microbiol. Biotechnol.">
        <title>A new ColE1-like plasmid group revealed by comparative analysis of the replication proficient fragments of Vibrionaceae plasmids.</title>
        <authorList>
            <person name="Pan L."/>
            <person name="Leung P.C."/>
            <person name="Gu J.D."/>
        </authorList>
    </citation>
    <scope>NUCLEOTIDE SEQUENCE</scope>
    <source>
        <strain evidence="1">VP5</strain>
        <plasmid evidence="1">pV5-1</plasmid>
    </source>
</reference>
<accession>D5JEI6</accession>
<protein>
    <submittedName>
        <fullName evidence="1">Uncharacterized protein</fullName>
    </submittedName>
</protein>
<dbReference type="AlphaFoldDB" id="D5JEI6"/>
<dbReference type="EMBL" id="GU272163">
    <property type="protein sequence ID" value="ADE60764.1"/>
    <property type="molecule type" value="Genomic_DNA"/>
</dbReference>
<gene>
    <name evidence="1" type="ORF">repV5-ORF1</name>
</gene>